<evidence type="ECO:0000256" key="1">
    <source>
        <dbReference type="SAM" id="MobiDB-lite"/>
    </source>
</evidence>
<dbReference type="RefSeq" id="XP_056069231.1">
    <property type="nucleotide sequence ID" value="XM_056217675.1"/>
</dbReference>
<feature type="signal peptide" evidence="3">
    <location>
        <begin position="1"/>
        <end position="19"/>
    </location>
</feature>
<keyword evidence="2" id="KW-1133">Transmembrane helix</keyword>
<reference evidence="4" key="1">
    <citation type="submission" date="2022-10" db="EMBL/GenBank/DDBJ databases">
        <title>Tapping the CABI collections for fungal endophytes: first genome assemblies for Collariella, Neodidymelliopsis, Ascochyta clinopodiicola, Didymella pomorum, Didymosphaeria variabile, Neocosmospora piperis and Neocucurbitaria cava.</title>
        <authorList>
            <person name="Hill R."/>
        </authorList>
    </citation>
    <scope>NUCLEOTIDE SEQUENCE</scope>
    <source>
        <strain evidence="4">IMI 356815</strain>
    </source>
</reference>
<comment type="caution">
    <text evidence="4">The sequence shown here is derived from an EMBL/GenBank/DDBJ whole genome shotgun (WGS) entry which is preliminary data.</text>
</comment>
<dbReference type="AlphaFoldDB" id="A0A9W9C902"/>
<evidence type="ECO:0000313" key="5">
    <source>
        <dbReference type="Proteomes" id="UP001140513"/>
    </source>
</evidence>
<protein>
    <submittedName>
        <fullName evidence="4">Uncharacterized protein</fullName>
    </submittedName>
</protein>
<dbReference type="Proteomes" id="UP001140513">
    <property type="component" value="Unassembled WGS sequence"/>
</dbReference>
<evidence type="ECO:0000313" key="4">
    <source>
        <dbReference type="EMBL" id="KAJ4350301.1"/>
    </source>
</evidence>
<keyword evidence="5" id="KW-1185">Reference proteome</keyword>
<gene>
    <name evidence="4" type="ORF">N0V89_008922</name>
</gene>
<name>A0A9W9C902_9PLEO</name>
<feature type="transmembrane region" description="Helical" evidence="2">
    <location>
        <begin position="409"/>
        <end position="433"/>
    </location>
</feature>
<proteinExistence type="predicted"/>
<sequence length="636" mass="71765">MAILWILLSTRWSLSSVQAALNVFISVLGTVGLRSFSRFWWRRGSATLLREKGSIPLRALYTFTGPGDAWDLVAILRTRVFEKENWHLLAQLIVVLTITATCMFSGPIAKISLRNGQTIQQRDLKVMQTMKGAGGFSNLLYANVLWNDTIQSLDRANFPTTQMLDYLPPSTEPWTYVANEWDPTWSVACNETHETILPNVVAAGNHSIYEPLQLYSAFRQTFSSAWLDKSRYKITDNFDSWATWTDPQKQLKHVLWFVIIQSDPEVEDRMYTNRDTLELSLTVFHAQNFSAKATDKGMTGEETWMPFGPIQKASYARVECTITRKFKVLDENSIPWVWLNDTDSIAMGYRAYWEYDLEKAAGRGAAVTTPSPRDIFRFYQAYVVAANTNHSVPTPRKVSVWVDTVQLSVVFLIFLLLLSLMTFGGAGRHFFFLGRNKTQIARMYVPDGKIEWMIHAAKSSEVRLEDEAIEEIKFEDRDHFRAGVFGRPGFENIDDTLPAPKLARVYSSRISISNATPSIRSSRSKVRSISPSVVPSRSSSMIVQPIDEEHRSDLQHIPSFTSADGLLDIVVSPAHSNANVLPIHPVSSMDTNMLDPHVPARVPSVDNASRVDKSGHSFEHKADAPKGNFPYSNIPV</sequence>
<keyword evidence="2" id="KW-0812">Transmembrane</keyword>
<feature type="region of interest" description="Disordered" evidence="1">
    <location>
        <begin position="607"/>
        <end position="636"/>
    </location>
</feature>
<dbReference type="GeneID" id="80912452"/>
<feature type="transmembrane region" description="Helical" evidence="2">
    <location>
        <begin position="86"/>
        <end position="109"/>
    </location>
</feature>
<feature type="transmembrane region" description="Helical" evidence="2">
    <location>
        <begin position="12"/>
        <end position="33"/>
    </location>
</feature>
<keyword evidence="3" id="KW-0732">Signal</keyword>
<dbReference type="OrthoDB" id="3516776at2759"/>
<keyword evidence="2" id="KW-0472">Membrane</keyword>
<organism evidence="4 5">
    <name type="scientific">Didymosphaeria variabile</name>
    <dbReference type="NCBI Taxonomy" id="1932322"/>
    <lineage>
        <taxon>Eukaryota</taxon>
        <taxon>Fungi</taxon>
        <taxon>Dikarya</taxon>
        <taxon>Ascomycota</taxon>
        <taxon>Pezizomycotina</taxon>
        <taxon>Dothideomycetes</taxon>
        <taxon>Pleosporomycetidae</taxon>
        <taxon>Pleosporales</taxon>
        <taxon>Massarineae</taxon>
        <taxon>Didymosphaeriaceae</taxon>
        <taxon>Didymosphaeria</taxon>
    </lineage>
</organism>
<feature type="chain" id="PRO_5040951144" evidence="3">
    <location>
        <begin position="20"/>
        <end position="636"/>
    </location>
</feature>
<feature type="compositionally biased region" description="Basic and acidic residues" evidence="1">
    <location>
        <begin position="609"/>
        <end position="624"/>
    </location>
</feature>
<dbReference type="EMBL" id="JAPEUX010000006">
    <property type="protein sequence ID" value="KAJ4350301.1"/>
    <property type="molecule type" value="Genomic_DNA"/>
</dbReference>
<evidence type="ECO:0000256" key="3">
    <source>
        <dbReference type="SAM" id="SignalP"/>
    </source>
</evidence>
<accession>A0A9W9C902</accession>
<evidence type="ECO:0000256" key="2">
    <source>
        <dbReference type="SAM" id="Phobius"/>
    </source>
</evidence>